<name>A0A3L8DVA1_OOCBI</name>
<dbReference type="Pfam" id="PF00379">
    <property type="entry name" value="Chitin_bind_4"/>
    <property type="match status" value="1"/>
</dbReference>
<keyword evidence="1 2" id="KW-0193">Cuticle</keyword>
<evidence type="ECO:0008006" key="6">
    <source>
        <dbReference type="Google" id="ProtNLM"/>
    </source>
</evidence>
<dbReference type="PRINTS" id="PR00947">
    <property type="entry name" value="CUTICLE"/>
</dbReference>
<dbReference type="GO" id="GO:0062129">
    <property type="term" value="C:chitin-based extracellular matrix"/>
    <property type="evidence" value="ECO:0007669"/>
    <property type="project" value="TreeGrafter"/>
</dbReference>
<dbReference type="EMBL" id="QOIP01000003">
    <property type="protein sequence ID" value="RLU24357.1"/>
    <property type="molecule type" value="Genomic_DNA"/>
</dbReference>
<dbReference type="GO" id="GO:0008010">
    <property type="term" value="F:structural constituent of chitin-based larval cuticle"/>
    <property type="evidence" value="ECO:0007669"/>
    <property type="project" value="TreeGrafter"/>
</dbReference>
<dbReference type="PANTHER" id="PTHR10380:SF173">
    <property type="entry name" value="CUTICULAR PROTEIN 47EF, ISOFORM C-RELATED"/>
    <property type="match status" value="1"/>
</dbReference>
<evidence type="ECO:0000313" key="5">
    <source>
        <dbReference type="Proteomes" id="UP000279307"/>
    </source>
</evidence>
<evidence type="ECO:0000256" key="3">
    <source>
        <dbReference type="SAM" id="SignalP"/>
    </source>
</evidence>
<dbReference type="PROSITE" id="PS51155">
    <property type="entry name" value="CHIT_BIND_RR_2"/>
    <property type="match status" value="1"/>
</dbReference>
<dbReference type="InterPro" id="IPR050468">
    <property type="entry name" value="Cuticle_Struct_Prot"/>
</dbReference>
<dbReference type="Proteomes" id="UP000279307">
    <property type="component" value="Chromosome 3"/>
</dbReference>
<evidence type="ECO:0000256" key="1">
    <source>
        <dbReference type="ARBA" id="ARBA00022460"/>
    </source>
</evidence>
<evidence type="ECO:0000313" key="4">
    <source>
        <dbReference type="EMBL" id="RLU24357.1"/>
    </source>
</evidence>
<feature type="signal peptide" evidence="3">
    <location>
        <begin position="1"/>
        <end position="18"/>
    </location>
</feature>
<dbReference type="PROSITE" id="PS00233">
    <property type="entry name" value="CHIT_BIND_RR_1"/>
    <property type="match status" value="1"/>
</dbReference>
<protein>
    <recommendedName>
        <fullName evidence="6">Endocuticle structural glycoprotein SgAbd-2</fullName>
    </recommendedName>
</protein>
<proteinExistence type="predicted"/>
<feature type="chain" id="PRO_5018140759" description="Endocuticle structural glycoprotein SgAbd-2" evidence="3">
    <location>
        <begin position="19"/>
        <end position="133"/>
    </location>
</feature>
<comment type="caution">
    <text evidence="4">The sequence shown here is derived from an EMBL/GenBank/DDBJ whole genome shotgun (WGS) entry which is preliminary data.</text>
</comment>
<keyword evidence="3" id="KW-0732">Signal</keyword>
<organism evidence="4 5">
    <name type="scientific">Ooceraea biroi</name>
    <name type="common">Clonal raider ant</name>
    <name type="synonym">Cerapachys biroi</name>
    <dbReference type="NCBI Taxonomy" id="2015173"/>
    <lineage>
        <taxon>Eukaryota</taxon>
        <taxon>Metazoa</taxon>
        <taxon>Ecdysozoa</taxon>
        <taxon>Arthropoda</taxon>
        <taxon>Hexapoda</taxon>
        <taxon>Insecta</taxon>
        <taxon>Pterygota</taxon>
        <taxon>Neoptera</taxon>
        <taxon>Endopterygota</taxon>
        <taxon>Hymenoptera</taxon>
        <taxon>Apocrita</taxon>
        <taxon>Aculeata</taxon>
        <taxon>Formicoidea</taxon>
        <taxon>Formicidae</taxon>
        <taxon>Dorylinae</taxon>
        <taxon>Ooceraea</taxon>
    </lineage>
</organism>
<dbReference type="PANTHER" id="PTHR10380">
    <property type="entry name" value="CUTICLE PROTEIN"/>
    <property type="match status" value="1"/>
</dbReference>
<dbReference type="InterPro" id="IPR031311">
    <property type="entry name" value="CHIT_BIND_RR_consensus"/>
</dbReference>
<dbReference type="AlphaFoldDB" id="A0A3L8DVA1"/>
<accession>A0A3L8DVA1</accession>
<reference evidence="4 5" key="1">
    <citation type="journal article" date="2018" name="Genome Res.">
        <title>The genomic architecture and molecular evolution of ant odorant receptors.</title>
        <authorList>
            <person name="McKenzie S.K."/>
            <person name="Kronauer D.J.C."/>
        </authorList>
    </citation>
    <scope>NUCLEOTIDE SEQUENCE [LARGE SCALE GENOMIC DNA]</scope>
    <source>
        <strain evidence="4">Clonal line C1</strain>
    </source>
</reference>
<dbReference type="InterPro" id="IPR000618">
    <property type="entry name" value="Insect_cuticle"/>
</dbReference>
<sequence>MNALTIVSLCVLAVAALAAPPKQDEPIPILASSLDGPNPDGSYSYSYQTGNGIQAQEQGQLAKISPTEDAIRVQGSFGYSDPDGQSIGIGYIADENGFQPKGDHLPTPPPVPAGILRALEYIAKHPEEDNLRK</sequence>
<dbReference type="OrthoDB" id="6379191at2759"/>
<gene>
    <name evidence="4" type="ORF">DMN91_002445</name>
</gene>
<evidence type="ECO:0000256" key="2">
    <source>
        <dbReference type="PROSITE-ProRule" id="PRU00497"/>
    </source>
</evidence>